<keyword evidence="6" id="KW-0175">Coiled coil</keyword>
<evidence type="ECO:0000256" key="3">
    <source>
        <dbReference type="ARBA" id="ARBA00023125"/>
    </source>
</evidence>
<feature type="compositionally biased region" description="Gly residues" evidence="7">
    <location>
        <begin position="60"/>
        <end position="82"/>
    </location>
</feature>
<feature type="domain" description="BZIP" evidence="8">
    <location>
        <begin position="254"/>
        <end position="317"/>
    </location>
</feature>
<organism evidence="9 10">
    <name type="scientific">Sphagnum troendelagicum</name>
    <dbReference type="NCBI Taxonomy" id="128251"/>
    <lineage>
        <taxon>Eukaryota</taxon>
        <taxon>Viridiplantae</taxon>
        <taxon>Streptophyta</taxon>
        <taxon>Embryophyta</taxon>
        <taxon>Bryophyta</taxon>
        <taxon>Sphagnophytina</taxon>
        <taxon>Sphagnopsida</taxon>
        <taxon>Sphagnales</taxon>
        <taxon>Sphagnaceae</taxon>
        <taxon>Sphagnum</taxon>
    </lineage>
</organism>
<sequence>MQATEQSAVHDGGVSSESRSGMHRAPSVDDLFAPMFRLDVQSSEKRLNNNAREGVTAATRGGGGGGGAGLVVGGGGGDGSGNSSGSVAVNKSSVPGFGVAALKEGSDQGGAIGTRHSAAPASAASGDSAVSGSTAILRTGGREPEIRTAPSSREGVLFPSRWSVAAEKSKNAISTERSTEAVAHISKVDSGSISADISPPNSLSGVVPESPKQHDSHAMGSGMGVGTNSSSGKGNSDTGGHFNSESDDEQLVVDERKQKRMLSNRESARRSRLRKQQHLDELRAHVAHLRAENTHMLNRFSLASQQYAQLSNENRVLQSHVVDLTQRLQRLQQTTEAHNPGAASHLDQAPLHLSLRSGFTPGWI</sequence>
<dbReference type="Proteomes" id="UP001497512">
    <property type="component" value="Chromosome 1"/>
</dbReference>
<dbReference type="PANTHER" id="PTHR45764">
    <property type="entry name" value="BZIP TRANSCRIPTION FACTOR 44"/>
    <property type="match status" value="1"/>
</dbReference>
<evidence type="ECO:0000313" key="9">
    <source>
        <dbReference type="EMBL" id="CAK9190761.1"/>
    </source>
</evidence>
<evidence type="ECO:0000256" key="5">
    <source>
        <dbReference type="ARBA" id="ARBA00023242"/>
    </source>
</evidence>
<protein>
    <recommendedName>
        <fullName evidence="8">BZIP domain-containing protein</fullName>
    </recommendedName>
</protein>
<dbReference type="InterPro" id="IPR046347">
    <property type="entry name" value="bZIP_sf"/>
</dbReference>
<dbReference type="PROSITE" id="PS50217">
    <property type="entry name" value="BZIP"/>
    <property type="match status" value="1"/>
</dbReference>
<dbReference type="PANTHER" id="PTHR45764:SF38">
    <property type="entry name" value="BZIP TRANSCRIPTION FACTOR 44"/>
    <property type="match status" value="1"/>
</dbReference>
<feature type="compositionally biased region" description="Polar residues" evidence="7">
    <location>
        <begin position="189"/>
        <end position="204"/>
    </location>
</feature>
<keyword evidence="4" id="KW-0804">Transcription</keyword>
<feature type="compositionally biased region" description="Low complexity" evidence="7">
    <location>
        <begin position="83"/>
        <end position="94"/>
    </location>
</feature>
<evidence type="ECO:0000256" key="4">
    <source>
        <dbReference type="ARBA" id="ARBA00023163"/>
    </source>
</evidence>
<feature type="coiled-coil region" evidence="6">
    <location>
        <begin position="279"/>
        <end position="334"/>
    </location>
</feature>
<feature type="compositionally biased region" description="Low complexity" evidence="7">
    <location>
        <begin position="117"/>
        <end position="135"/>
    </location>
</feature>
<feature type="region of interest" description="Disordered" evidence="7">
    <location>
        <begin position="1"/>
        <end position="275"/>
    </location>
</feature>
<dbReference type="SUPFAM" id="SSF57959">
    <property type="entry name" value="Leucine zipper domain"/>
    <property type="match status" value="1"/>
</dbReference>
<evidence type="ECO:0000256" key="6">
    <source>
        <dbReference type="SAM" id="Coils"/>
    </source>
</evidence>
<proteinExistence type="predicted"/>
<keyword evidence="3" id="KW-0238">DNA-binding</keyword>
<dbReference type="Pfam" id="PF00170">
    <property type="entry name" value="bZIP_1"/>
    <property type="match status" value="1"/>
</dbReference>
<name>A0ABP0TDV2_9BRYO</name>
<evidence type="ECO:0000259" key="8">
    <source>
        <dbReference type="PROSITE" id="PS50217"/>
    </source>
</evidence>
<reference evidence="9 10" key="1">
    <citation type="submission" date="2024-02" db="EMBL/GenBank/DDBJ databases">
        <authorList>
            <consortium name="ELIXIR-Norway"/>
            <consortium name="Elixir Norway"/>
        </authorList>
    </citation>
    <scope>NUCLEOTIDE SEQUENCE [LARGE SCALE GENOMIC DNA]</scope>
</reference>
<evidence type="ECO:0000313" key="10">
    <source>
        <dbReference type="Proteomes" id="UP001497512"/>
    </source>
</evidence>
<feature type="compositionally biased region" description="Polar residues" evidence="7">
    <location>
        <begin position="226"/>
        <end position="243"/>
    </location>
</feature>
<evidence type="ECO:0000256" key="1">
    <source>
        <dbReference type="ARBA" id="ARBA00004123"/>
    </source>
</evidence>
<dbReference type="EMBL" id="OZ019893">
    <property type="protein sequence ID" value="CAK9190761.1"/>
    <property type="molecule type" value="Genomic_DNA"/>
</dbReference>
<keyword evidence="10" id="KW-1185">Reference proteome</keyword>
<keyword evidence="2" id="KW-0805">Transcription regulation</keyword>
<evidence type="ECO:0000256" key="7">
    <source>
        <dbReference type="SAM" id="MobiDB-lite"/>
    </source>
</evidence>
<accession>A0ABP0TDV2</accession>
<dbReference type="PROSITE" id="PS00036">
    <property type="entry name" value="BZIP_BASIC"/>
    <property type="match status" value="1"/>
</dbReference>
<comment type="subcellular location">
    <subcellularLocation>
        <location evidence="1">Nucleus</location>
    </subcellularLocation>
</comment>
<gene>
    <name evidence="9" type="ORF">CSSPTR1EN2_LOCUS1052</name>
</gene>
<dbReference type="SMART" id="SM00338">
    <property type="entry name" value="BRLZ"/>
    <property type="match status" value="1"/>
</dbReference>
<dbReference type="InterPro" id="IPR045314">
    <property type="entry name" value="bZIP_plant_GBF1"/>
</dbReference>
<dbReference type="InterPro" id="IPR004827">
    <property type="entry name" value="bZIP"/>
</dbReference>
<evidence type="ECO:0000256" key="2">
    <source>
        <dbReference type="ARBA" id="ARBA00023015"/>
    </source>
</evidence>
<dbReference type="Gene3D" id="1.20.5.170">
    <property type="match status" value="1"/>
</dbReference>
<dbReference type="CDD" id="cd14702">
    <property type="entry name" value="bZIP_plant_GBF1"/>
    <property type="match status" value="1"/>
</dbReference>
<keyword evidence="5" id="KW-0539">Nucleus</keyword>